<sequence>MCGSKYEGKTTITPIDYAAFHLSPERSRFELFASGLVKPFVTHLKLAEEQFALALQSIRLEIESHKNVETRFTKGTLERFVRFVSTPEVLELASTYDDEMSQLETARKICSQGSSDQPSSTTGGNRSTSTTGDDETKKEPLRAIDVRLETLKQDLATACGRATAAGFNHDTVSDLQLFAVRFGATHLK</sequence>
<accession>A0ACB9GSR7</accession>
<evidence type="ECO:0000313" key="1">
    <source>
        <dbReference type="EMBL" id="KAI3786223.1"/>
    </source>
</evidence>
<gene>
    <name evidence="1" type="ORF">L1987_45358</name>
</gene>
<name>A0ACB9GSR7_9ASTR</name>
<protein>
    <submittedName>
        <fullName evidence="1">Uncharacterized protein</fullName>
    </submittedName>
</protein>
<proteinExistence type="predicted"/>
<reference evidence="1 2" key="2">
    <citation type="journal article" date="2022" name="Mol. Ecol. Resour.">
        <title>The genomes of chicory, endive, great burdock and yacon provide insights into Asteraceae paleo-polyploidization history and plant inulin production.</title>
        <authorList>
            <person name="Fan W."/>
            <person name="Wang S."/>
            <person name="Wang H."/>
            <person name="Wang A."/>
            <person name="Jiang F."/>
            <person name="Liu H."/>
            <person name="Zhao H."/>
            <person name="Xu D."/>
            <person name="Zhang Y."/>
        </authorList>
    </citation>
    <scope>NUCLEOTIDE SEQUENCE [LARGE SCALE GENOMIC DNA]</scope>
    <source>
        <strain evidence="2">cv. Yunnan</strain>
        <tissue evidence="1">Leaves</tissue>
    </source>
</reference>
<dbReference type="EMBL" id="CM042031">
    <property type="protein sequence ID" value="KAI3786223.1"/>
    <property type="molecule type" value="Genomic_DNA"/>
</dbReference>
<organism evidence="1 2">
    <name type="scientific">Smallanthus sonchifolius</name>
    <dbReference type="NCBI Taxonomy" id="185202"/>
    <lineage>
        <taxon>Eukaryota</taxon>
        <taxon>Viridiplantae</taxon>
        <taxon>Streptophyta</taxon>
        <taxon>Embryophyta</taxon>
        <taxon>Tracheophyta</taxon>
        <taxon>Spermatophyta</taxon>
        <taxon>Magnoliopsida</taxon>
        <taxon>eudicotyledons</taxon>
        <taxon>Gunneridae</taxon>
        <taxon>Pentapetalae</taxon>
        <taxon>asterids</taxon>
        <taxon>campanulids</taxon>
        <taxon>Asterales</taxon>
        <taxon>Asteraceae</taxon>
        <taxon>Asteroideae</taxon>
        <taxon>Heliantheae alliance</taxon>
        <taxon>Millerieae</taxon>
        <taxon>Smallanthus</taxon>
    </lineage>
</organism>
<keyword evidence="2" id="KW-1185">Reference proteome</keyword>
<comment type="caution">
    <text evidence="1">The sequence shown here is derived from an EMBL/GenBank/DDBJ whole genome shotgun (WGS) entry which is preliminary data.</text>
</comment>
<evidence type="ECO:0000313" key="2">
    <source>
        <dbReference type="Proteomes" id="UP001056120"/>
    </source>
</evidence>
<dbReference type="Proteomes" id="UP001056120">
    <property type="component" value="Linkage Group LG14"/>
</dbReference>
<reference evidence="2" key="1">
    <citation type="journal article" date="2022" name="Mol. Ecol. Resour.">
        <title>The genomes of chicory, endive, great burdock and yacon provide insights into Asteraceae palaeo-polyploidization history and plant inulin production.</title>
        <authorList>
            <person name="Fan W."/>
            <person name="Wang S."/>
            <person name="Wang H."/>
            <person name="Wang A."/>
            <person name="Jiang F."/>
            <person name="Liu H."/>
            <person name="Zhao H."/>
            <person name="Xu D."/>
            <person name="Zhang Y."/>
        </authorList>
    </citation>
    <scope>NUCLEOTIDE SEQUENCE [LARGE SCALE GENOMIC DNA]</scope>
    <source>
        <strain evidence="2">cv. Yunnan</strain>
    </source>
</reference>